<gene>
    <name evidence="2" type="ORF">FCU45_05185</name>
</gene>
<dbReference type="SUPFAM" id="SSF109604">
    <property type="entry name" value="HD-domain/PDEase-like"/>
    <property type="match status" value="1"/>
</dbReference>
<feature type="domain" description="HDOD" evidence="1">
    <location>
        <begin position="13"/>
        <end position="212"/>
    </location>
</feature>
<dbReference type="PANTHER" id="PTHR33525:SF4">
    <property type="entry name" value="CYCLIC DI-GMP PHOSPHODIESTERASE CDGJ"/>
    <property type="match status" value="1"/>
</dbReference>
<evidence type="ECO:0000259" key="1">
    <source>
        <dbReference type="PROSITE" id="PS51833"/>
    </source>
</evidence>
<dbReference type="InterPro" id="IPR013976">
    <property type="entry name" value="HDOD"/>
</dbReference>
<dbReference type="PROSITE" id="PS51833">
    <property type="entry name" value="HDOD"/>
    <property type="match status" value="1"/>
</dbReference>
<comment type="caution">
    <text evidence="2">The sequence shown here is derived from an EMBL/GenBank/DDBJ whole genome shotgun (WGS) entry which is preliminary data.</text>
</comment>
<sequence>MTFKHIISDVESLPPLSNTPFIIQQIYSCGSQNIDIIRLVKVIEDDAALAANILKMINAPIYGFSRKIASIAQAVTLFGTDEIYGLVLKYAVDKELKTDTEIYGVDNKRFNDICQLQSTLMMQWYSRVDLRHAQFMSPLALIMETGKLVLANEVLKSHYAKKFEIGYRNSKNVIEYEYSLLGTTTYYLSALLFEHWMLEPLYVEILKGLDFETNVSPKVKSYIDSLDVIRTAVNPRNVLTQESIKEACEIVEEMGLDADDFEHIALRVKEKYNQILINRMRKK</sequence>
<dbReference type="Pfam" id="PF08668">
    <property type="entry name" value="HDOD"/>
    <property type="match status" value="1"/>
</dbReference>
<name>A0A4U2Z6Y6_9BACT</name>
<keyword evidence="3" id="KW-1185">Reference proteome</keyword>
<organism evidence="2 3">
    <name type="scientific">Sulfurimonas crateris</name>
    <dbReference type="NCBI Taxonomy" id="2574727"/>
    <lineage>
        <taxon>Bacteria</taxon>
        <taxon>Pseudomonadati</taxon>
        <taxon>Campylobacterota</taxon>
        <taxon>Epsilonproteobacteria</taxon>
        <taxon>Campylobacterales</taxon>
        <taxon>Sulfurimonadaceae</taxon>
        <taxon>Sulfurimonas</taxon>
    </lineage>
</organism>
<dbReference type="Proteomes" id="UP000309561">
    <property type="component" value="Unassembled WGS sequence"/>
</dbReference>
<dbReference type="RefSeq" id="WP_137012984.1">
    <property type="nucleotide sequence ID" value="NZ_SZPX01000003.1"/>
</dbReference>
<dbReference type="AlphaFoldDB" id="A0A4U2Z6Y6"/>
<proteinExistence type="predicted"/>
<evidence type="ECO:0000313" key="3">
    <source>
        <dbReference type="Proteomes" id="UP000309561"/>
    </source>
</evidence>
<accession>A0A4U2Z6Y6</accession>
<protein>
    <submittedName>
        <fullName evidence="2">HDOD domain-containing protein</fullName>
    </submittedName>
</protein>
<reference evidence="2 3" key="1">
    <citation type="submission" date="2019-04" db="EMBL/GenBank/DDBJ databases">
        <title>Sulfurimonas crateris sp. nov. a facultative anaerobic sulfur-oxidizing chemolithautotrophic bacterium isolated from a terrestrial mud vulcano.</title>
        <authorList>
            <person name="Ratnikova N.M."/>
            <person name="Slobodkin A.I."/>
            <person name="Merkel A.Y."/>
            <person name="Novikov A."/>
            <person name="Bonch-Osmolovskaya E.A."/>
            <person name="Slobodkina G.B."/>
        </authorList>
    </citation>
    <scope>NUCLEOTIDE SEQUENCE [LARGE SCALE GENOMIC DNA]</scope>
    <source>
        <strain evidence="2 3">SN118</strain>
    </source>
</reference>
<dbReference type="InterPro" id="IPR052340">
    <property type="entry name" value="RNase_Y/CdgJ"/>
</dbReference>
<dbReference type="Gene3D" id="1.10.3210.10">
    <property type="entry name" value="Hypothetical protein af1432"/>
    <property type="match status" value="1"/>
</dbReference>
<dbReference type="OrthoDB" id="9803649at2"/>
<dbReference type="PANTHER" id="PTHR33525">
    <property type="match status" value="1"/>
</dbReference>
<evidence type="ECO:0000313" key="2">
    <source>
        <dbReference type="EMBL" id="TKI70008.1"/>
    </source>
</evidence>
<dbReference type="EMBL" id="SZPX01000003">
    <property type="protein sequence ID" value="TKI70008.1"/>
    <property type="molecule type" value="Genomic_DNA"/>
</dbReference>